<dbReference type="EMBL" id="FXAZ01000013">
    <property type="protein sequence ID" value="SMG59518.1"/>
    <property type="molecule type" value="Genomic_DNA"/>
</dbReference>
<reference evidence="1 2" key="1">
    <citation type="submission" date="2017-04" db="EMBL/GenBank/DDBJ databases">
        <authorList>
            <person name="Afonso C.L."/>
            <person name="Miller P.J."/>
            <person name="Scott M.A."/>
            <person name="Spackman E."/>
            <person name="Goraichik I."/>
            <person name="Dimitrov K.M."/>
            <person name="Suarez D.L."/>
            <person name="Swayne D.E."/>
        </authorList>
    </citation>
    <scope>NUCLEOTIDE SEQUENCE [LARGE SCALE GENOMIC DNA]</scope>
    <source>
        <strain evidence="1 2">11</strain>
    </source>
</reference>
<dbReference type="OrthoDB" id="1933584at2"/>
<keyword evidence="2" id="KW-1185">Reference proteome</keyword>
<protein>
    <submittedName>
        <fullName evidence="1">Uncharacterized protein</fullName>
    </submittedName>
</protein>
<proteinExistence type="predicted"/>
<dbReference type="Proteomes" id="UP000193834">
    <property type="component" value="Unassembled WGS sequence"/>
</dbReference>
<name>A0A1X7M034_9BACL</name>
<gene>
    <name evidence="1" type="ORF">SAMN06295960_4965</name>
</gene>
<dbReference type="RefSeq" id="WP_085499129.1">
    <property type="nucleotide sequence ID" value="NZ_FXAZ01000013.1"/>
</dbReference>
<evidence type="ECO:0000313" key="2">
    <source>
        <dbReference type="Proteomes" id="UP000193834"/>
    </source>
</evidence>
<evidence type="ECO:0000313" key="1">
    <source>
        <dbReference type="EMBL" id="SMG59518.1"/>
    </source>
</evidence>
<sequence>MGTPAYILMDHKKYTTEKLLADSIVAAFYADAMLNFHNSKNYSMDGRFLSTTLNISHKLVRKNGCSFIYYVDATDNPSIEFYYNEDIGLDQSRKLCKVGCIEEIYGAQELIFCFIYEYLKLNPDDYFWVADYDWVYSWEDMQKLKSLPYDPDWCYKNPKN</sequence>
<organism evidence="1 2">
    <name type="scientific">Paenibacillus aquistagni</name>
    <dbReference type="NCBI Taxonomy" id="1852522"/>
    <lineage>
        <taxon>Bacteria</taxon>
        <taxon>Bacillati</taxon>
        <taxon>Bacillota</taxon>
        <taxon>Bacilli</taxon>
        <taxon>Bacillales</taxon>
        <taxon>Paenibacillaceae</taxon>
        <taxon>Paenibacillus</taxon>
    </lineage>
</organism>
<dbReference type="AlphaFoldDB" id="A0A1X7M034"/>
<accession>A0A1X7M034</accession>
<dbReference type="STRING" id="1852522.SAMN06295960_4965"/>